<dbReference type="Gene3D" id="3.20.20.140">
    <property type="entry name" value="Metal-dependent hydrolases"/>
    <property type="match status" value="1"/>
</dbReference>
<evidence type="ECO:0000313" key="1">
    <source>
        <dbReference type="EMBL" id="GBH33142.1"/>
    </source>
</evidence>
<dbReference type="AlphaFoldDB" id="A0A401J8Y8"/>
<gene>
    <name evidence="1" type="ORF">MBESOW_P4279</name>
</gene>
<dbReference type="GO" id="GO:0016810">
    <property type="term" value="F:hydrolase activity, acting on carbon-nitrogen (but not peptide) bonds"/>
    <property type="evidence" value="ECO:0007669"/>
    <property type="project" value="InterPro"/>
</dbReference>
<dbReference type="Proteomes" id="UP000290975">
    <property type="component" value="Unassembled WGS sequence"/>
</dbReference>
<dbReference type="EMBL" id="BBQY01000079">
    <property type="protein sequence ID" value="GBH33142.1"/>
    <property type="molecule type" value="Genomic_DNA"/>
</dbReference>
<dbReference type="SUPFAM" id="SSF51338">
    <property type="entry name" value="Composite domain of metallo-dependent hydrolases"/>
    <property type="match status" value="1"/>
</dbReference>
<accession>A0A401J8Y8</accession>
<dbReference type="InterPro" id="IPR011059">
    <property type="entry name" value="Metal-dep_hydrolase_composite"/>
</dbReference>
<evidence type="ECO:0000313" key="2">
    <source>
        <dbReference type="Proteomes" id="UP000290975"/>
    </source>
</evidence>
<organism evidence="1 2">
    <name type="scientific">Sphingobium xenophagum</name>
    <dbReference type="NCBI Taxonomy" id="121428"/>
    <lineage>
        <taxon>Bacteria</taxon>
        <taxon>Pseudomonadati</taxon>
        <taxon>Pseudomonadota</taxon>
        <taxon>Alphaproteobacteria</taxon>
        <taxon>Sphingomonadales</taxon>
        <taxon>Sphingomonadaceae</taxon>
        <taxon>Sphingobium</taxon>
    </lineage>
</organism>
<comment type="caution">
    <text evidence="1">The sequence shown here is derived from an EMBL/GenBank/DDBJ whole genome shotgun (WGS) entry which is preliminary data.</text>
</comment>
<sequence>MNNDLHDAPFDLIFDQATVVDGTGAPSYVADVAISGDRIGMIGDLRDRAAFRRVDSRGLILSPGFIDVHTHQDNALLVGPEMAPSVSQGITGGRAAVRCAPARSA</sequence>
<keyword evidence="2" id="KW-1185">Reference proteome</keyword>
<name>A0A401J8Y8_SPHXE</name>
<proteinExistence type="predicted"/>
<reference evidence="1 2" key="1">
    <citation type="submission" date="2014-12" db="EMBL/GenBank/DDBJ databases">
        <title>Whole genome sequencing of Sphingobium xenophagum OW59.</title>
        <authorList>
            <person name="Ohta Y."/>
            <person name="Nishi S."/>
            <person name="Hatada Y."/>
        </authorList>
    </citation>
    <scope>NUCLEOTIDE SEQUENCE [LARGE SCALE GENOMIC DNA]</scope>
    <source>
        <strain evidence="1 2">OW59</strain>
    </source>
</reference>
<dbReference type="Gene3D" id="2.30.40.10">
    <property type="entry name" value="Urease, subunit C, domain 1"/>
    <property type="match status" value="1"/>
</dbReference>
<protein>
    <submittedName>
        <fullName evidence="1">N-acyl-D-amino-acid deacylase</fullName>
    </submittedName>
</protein>
<dbReference type="RefSeq" id="WP_130754901.1">
    <property type="nucleotide sequence ID" value="NZ_BBQY01000079.1"/>
</dbReference>